<dbReference type="InterPro" id="IPR004107">
    <property type="entry name" value="Integrase_SAM-like_N"/>
</dbReference>
<dbReference type="Gene3D" id="1.10.150.130">
    <property type="match status" value="1"/>
</dbReference>
<gene>
    <name evidence="9" type="primary">xerC_1</name>
    <name evidence="9" type="ORF">ERS852481_00160</name>
</gene>
<dbReference type="InterPro" id="IPR050090">
    <property type="entry name" value="Tyrosine_recombinase_XerCD"/>
</dbReference>
<dbReference type="CDD" id="cd00397">
    <property type="entry name" value="DNA_BRE_C"/>
    <property type="match status" value="1"/>
</dbReference>
<dbReference type="GO" id="GO:0015074">
    <property type="term" value="P:DNA integration"/>
    <property type="evidence" value="ECO:0007669"/>
    <property type="project" value="UniProtKB-KW"/>
</dbReference>
<dbReference type="InterPro" id="IPR002104">
    <property type="entry name" value="Integrase_catalytic"/>
</dbReference>
<dbReference type="GO" id="GO:0006310">
    <property type="term" value="P:DNA recombination"/>
    <property type="evidence" value="ECO:0007669"/>
    <property type="project" value="UniProtKB-KW"/>
</dbReference>
<comment type="similarity">
    <text evidence="2">Belongs to the 'phage' integrase family.</text>
</comment>
<evidence type="ECO:0000259" key="7">
    <source>
        <dbReference type="PROSITE" id="PS51898"/>
    </source>
</evidence>
<dbReference type="EMBL" id="CYZK01000001">
    <property type="protein sequence ID" value="CUN43975.1"/>
    <property type="molecule type" value="Genomic_DNA"/>
</dbReference>
<evidence type="ECO:0000313" key="9">
    <source>
        <dbReference type="EMBL" id="CUN43975.1"/>
    </source>
</evidence>
<dbReference type="STRING" id="410072.ERS852525_00773"/>
<evidence type="ECO:0000256" key="2">
    <source>
        <dbReference type="ARBA" id="ARBA00008857"/>
    </source>
</evidence>
<dbReference type="Pfam" id="PF00589">
    <property type="entry name" value="Phage_integrase"/>
    <property type="match status" value="1"/>
</dbReference>
<protein>
    <submittedName>
        <fullName evidence="9">Tyrosine recombinase XerC</fullName>
    </submittedName>
</protein>
<reference evidence="9 10" key="1">
    <citation type="submission" date="2015-09" db="EMBL/GenBank/DDBJ databases">
        <authorList>
            <consortium name="Pathogen Informatics"/>
        </authorList>
    </citation>
    <scope>NUCLEOTIDE SEQUENCE [LARGE SCALE GENOMIC DNA]</scope>
    <source>
        <strain evidence="9 10">2789STDY5834866</strain>
    </source>
</reference>
<dbReference type="AlphaFoldDB" id="A0A173X082"/>
<dbReference type="PROSITE" id="PS51900">
    <property type="entry name" value="CB"/>
    <property type="match status" value="1"/>
</dbReference>
<dbReference type="Proteomes" id="UP000095362">
    <property type="component" value="Unassembled WGS sequence"/>
</dbReference>
<evidence type="ECO:0000259" key="8">
    <source>
        <dbReference type="PROSITE" id="PS51900"/>
    </source>
</evidence>
<name>A0A173X082_9FIRM</name>
<comment type="function">
    <text evidence="1">Site-specific tyrosine recombinase, which acts by catalyzing the cutting and rejoining of the recombining DNA molecules.</text>
</comment>
<keyword evidence="4 6" id="KW-0238">DNA-binding</keyword>
<dbReference type="InterPro" id="IPR044068">
    <property type="entry name" value="CB"/>
</dbReference>
<dbReference type="InterPro" id="IPR011010">
    <property type="entry name" value="DNA_brk_join_enz"/>
</dbReference>
<dbReference type="SUPFAM" id="SSF56349">
    <property type="entry name" value="DNA breaking-rejoining enzymes"/>
    <property type="match status" value="1"/>
</dbReference>
<feature type="domain" description="Core-binding (CB)" evidence="8">
    <location>
        <begin position="271"/>
        <end position="356"/>
    </location>
</feature>
<organism evidence="9 10">
    <name type="scientific">Coprococcus comes</name>
    <dbReference type="NCBI Taxonomy" id="410072"/>
    <lineage>
        <taxon>Bacteria</taxon>
        <taxon>Bacillati</taxon>
        <taxon>Bacillota</taxon>
        <taxon>Clostridia</taxon>
        <taxon>Lachnospirales</taxon>
        <taxon>Lachnospiraceae</taxon>
        <taxon>Coprococcus</taxon>
    </lineage>
</organism>
<sequence>MPAYQLYVYEEQEKREALEQRISEQVDACTEVNGTIRNRVKKFLIEAGITDISEMNAALRVRYEGYLERNEIVHVPITCLRGFDRIFLHRMKEELKTLAGQRKYTTEYQEQWMCLTHYPEIEIAESFLSSKDGKELLWNFTLECPRNLKVQIFTVLKEVIHTYQGCYRKEKLLALQRFYQFCVKHQVADIETMTLDKEQRFEQELSEEFRGKKRSTVFGILQMSRKILFLQAPEIHWKANVWFLERFHFSRERMNPSKPVESVSFREVTNLENQKILQKYLRYLFGITDLSISTIRIKLLELRTFLAHFNGEEKPIYEVEVEKIQRYLESVQRQDTREKTANGRIFMILQFYNFLVVKGYLKKIPFRHTYYLQKEMHVHHDRSVPERIYTEILSKLAEFPEHLRLMFLHLWCTGIRGSEVCTLTGGDYEEKNGDYWLKVYQVKMKTYKRIPIPEALYKLVQVYKKKYQIGPEEYLFKSKKGGAFQYATLRYQMLKYCEKNQIADGEYIFRSHDYRHNLATLYYDNGISIQAVRDYLGHEYEEMTRQYVDYMPKKLEKASEAYFQEETHSFAAELMKGEFHG</sequence>
<dbReference type="Pfam" id="PF02899">
    <property type="entry name" value="Phage_int_SAM_1"/>
    <property type="match status" value="1"/>
</dbReference>
<feature type="domain" description="Tyr recombinase" evidence="7">
    <location>
        <begin position="383"/>
        <end position="560"/>
    </location>
</feature>
<evidence type="ECO:0000256" key="1">
    <source>
        <dbReference type="ARBA" id="ARBA00003283"/>
    </source>
</evidence>
<proteinExistence type="inferred from homology"/>
<evidence type="ECO:0000256" key="6">
    <source>
        <dbReference type="PROSITE-ProRule" id="PRU01248"/>
    </source>
</evidence>
<keyword evidence="3" id="KW-0229">DNA integration</keyword>
<evidence type="ECO:0000313" key="10">
    <source>
        <dbReference type="Proteomes" id="UP000095362"/>
    </source>
</evidence>
<dbReference type="PaxDb" id="410072-ERS852525_00773"/>
<dbReference type="InterPro" id="IPR013762">
    <property type="entry name" value="Integrase-like_cat_sf"/>
</dbReference>
<evidence type="ECO:0000256" key="4">
    <source>
        <dbReference type="ARBA" id="ARBA00023125"/>
    </source>
</evidence>
<evidence type="ECO:0000256" key="5">
    <source>
        <dbReference type="ARBA" id="ARBA00023172"/>
    </source>
</evidence>
<evidence type="ECO:0000256" key="3">
    <source>
        <dbReference type="ARBA" id="ARBA00022908"/>
    </source>
</evidence>
<dbReference type="InterPro" id="IPR010998">
    <property type="entry name" value="Integrase_recombinase_N"/>
</dbReference>
<dbReference type="PROSITE" id="PS51898">
    <property type="entry name" value="TYR_RECOMBINASE"/>
    <property type="match status" value="1"/>
</dbReference>
<dbReference type="PANTHER" id="PTHR30349:SF64">
    <property type="entry name" value="PROPHAGE INTEGRASE INTD-RELATED"/>
    <property type="match status" value="1"/>
</dbReference>
<dbReference type="Gene3D" id="1.10.443.10">
    <property type="entry name" value="Intergrase catalytic core"/>
    <property type="match status" value="1"/>
</dbReference>
<keyword evidence="5" id="KW-0233">DNA recombination</keyword>
<accession>A0A173X082</accession>
<dbReference type="RefSeq" id="WP_055260384.1">
    <property type="nucleotide sequence ID" value="NZ_CYZK01000001.1"/>
</dbReference>
<dbReference type="GO" id="GO:0003677">
    <property type="term" value="F:DNA binding"/>
    <property type="evidence" value="ECO:0007669"/>
    <property type="project" value="UniProtKB-UniRule"/>
</dbReference>
<dbReference type="PANTHER" id="PTHR30349">
    <property type="entry name" value="PHAGE INTEGRASE-RELATED"/>
    <property type="match status" value="1"/>
</dbReference>